<dbReference type="EnsemblPlants" id="ORUFI12G04060.1">
    <property type="protein sequence ID" value="ORUFI12G04060.1"/>
    <property type="gene ID" value="ORUFI12G04060"/>
</dbReference>
<reference evidence="2" key="2">
    <citation type="submission" date="2015-06" db="UniProtKB">
        <authorList>
            <consortium name="EnsemblPlants"/>
        </authorList>
    </citation>
    <scope>IDENTIFICATION</scope>
</reference>
<accession>A0A0E0RE19</accession>
<reference evidence="3" key="1">
    <citation type="submission" date="2013-06" db="EMBL/GenBank/DDBJ databases">
        <authorList>
            <person name="Zhao Q."/>
        </authorList>
    </citation>
    <scope>NUCLEOTIDE SEQUENCE</scope>
    <source>
        <strain evidence="3">cv. W1943</strain>
    </source>
</reference>
<organism evidence="2 3">
    <name type="scientific">Oryza rufipogon</name>
    <name type="common">Brownbeard rice</name>
    <name type="synonym">Asian wild rice</name>
    <dbReference type="NCBI Taxonomy" id="4529"/>
    <lineage>
        <taxon>Eukaryota</taxon>
        <taxon>Viridiplantae</taxon>
        <taxon>Streptophyta</taxon>
        <taxon>Embryophyta</taxon>
        <taxon>Tracheophyta</taxon>
        <taxon>Spermatophyta</taxon>
        <taxon>Magnoliopsida</taxon>
        <taxon>Liliopsida</taxon>
        <taxon>Poales</taxon>
        <taxon>Poaceae</taxon>
        <taxon>BOP clade</taxon>
        <taxon>Oryzoideae</taxon>
        <taxon>Oryzeae</taxon>
        <taxon>Oryzinae</taxon>
        <taxon>Oryza</taxon>
    </lineage>
</organism>
<evidence type="ECO:0000256" key="1">
    <source>
        <dbReference type="SAM" id="MobiDB-lite"/>
    </source>
</evidence>
<protein>
    <submittedName>
        <fullName evidence="2">Uncharacterized protein</fullName>
    </submittedName>
</protein>
<evidence type="ECO:0000313" key="2">
    <source>
        <dbReference type="EnsemblPlants" id="ORUFI12G04060.1"/>
    </source>
</evidence>
<evidence type="ECO:0000313" key="3">
    <source>
        <dbReference type="Proteomes" id="UP000008022"/>
    </source>
</evidence>
<keyword evidence="3" id="KW-1185">Reference proteome</keyword>
<sequence length="463" mass="50557">MVGGATETTSGARRRASPESADSSLETEDSRRLRPPDSPERTAARKSSSEEEEEGSCDIEREGGRRRGERERGDAGAGGDRRRGGAVTRPRGTGAPVPAVSSSAWAAAACSHRVTGSPPTPSAIGTWPQVSVPGRWSAASSTSRISRCLRLVAGSLICLELPVHTAGHRPRRLHAAIFCRLLQLCCWSPPHNPVDRATSRTVSPDTWHFRIPGFDSHQPMRRTSYLRTRVLVPARQLGAWAVLSCTLTREPGHATRRARPLNVSPSTGDATLYPPFAAYSSNKDERLPRLARTTSRDGCIGLRRPPPRRHLCVSDIGIDFASTSSSCPRIIGLITRSSARLRQHLAANRLRLRIYAIKLRVAAASPLGPQCRCPWSTPPLVVAVLRGALLSMATSSVDFSSLHRHGAAAVLSSRTAASPLCRLHRRSRIDNLVVRTGHRQPLRVFFLNFEHRRRISKLPLSPL</sequence>
<feature type="compositionally biased region" description="Basic and acidic residues" evidence="1">
    <location>
        <begin position="58"/>
        <end position="83"/>
    </location>
</feature>
<dbReference type="HOGENOM" id="CLU_591074_0_0_1"/>
<dbReference type="Proteomes" id="UP000008022">
    <property type="component" value="Unassembled WGS sequence"/>
</dbReference>
<feature type="compositionally biased region" description="Basic and acidic residues" evidence="1">
    <location>
        <begin position="28"/>
        <end position="49"/>
    </location>
</feature>
<name>A0A0E0RE19_ORYRU</name>
<dbReference type="AlphaFoldDB" id="A0A0E0RE19"/>
<feature type="compositionally biased region" description="Polar residues" evidence="1">
    <location>
        <begin position="1"/>
        <end position="11"/>
    </location>
</feature>
<feature type="region of interest" description="Disordered" evidence="1">
    <location>
        <begin position="1"/>
        <end position="100"/>
    </location>
</feature>
<proteinExistence type="predicted"/>
<dbReference type="Gramene" id="ORUFI12G04060.1">
    <property type="protein sequence ID" value="ORUFI12G04060.1"/>
    <property type="gene ID" value="ORUFI12G04060"/>
</dbReference>